<dbReference type="InterPro" id="IPR052895">
    <property type="entry name" value="HetReg/Transcr_Mod"/>
</dbReference>
<organism evidence="1 2">
    <name type="scientific">Lasiosphaeria ovina</name>
    <dbReference type="NCBI Taxonomy" id="92902"/>
    <lineage>
        <taxon>Eukaryota</taxon>
        <taxon>Fungi</taxon>
        <taxon>Dikarya</taxon>
        <taxon>Ascomycota</taxon>
        <taxon>Pezizomycotina</taxon>
        <taxon>Sordariomycetes</taxon>
        <taxon>Sordariomycetidae</taxon>
        <taxon>Sordariales</taxon>
        <taxon>Lasiosphaeriaceae</taxon>
        <taxon>Lasiosphaeria</taxon>
    </lineage>
</organism>
<reference evidence="1" key="1">
    <citation type="journal article" date="2023" name="Mol. Phylogenet. Evol.">
        <title>Genome-scale phylogeny and comparative genomics of the fungal order Sordariales.</title>
        <authorList>
            <person name="Hensen N."/>
            <person name="Bonometti L."/>
            <person name="Westerberg I."/>
            <person name="Brannstrom I.O."/>
            <person name="Guillou S."/>
            <person name="Cros-Aarteil S."/>
            <person name="Calhoun S."/>
            <person name="Haridas S."/>
            <person name="Kuo A."/>
            <person name="Mondo S."/>
            <person name="Pangilinan J."/>
            <person name="Riley R."/>
            <person name="LaButti K."/>
            <person name="Andreopoulos B."/>
            <person name="Lipzen A."/>
            <person name="Chen C."/>
            <person name="Yan M."/>
            <person name="Daum C."/>
            <person name="Ng V."/>
            <person name="Clum A."/>
            <person name="Steindorff A."/>
            <person name="Ohm R.A."/>
            <person name="Martin F."/>
            <person name="Silar P."/>
            <person name="Natvig D.O."/>
            <person name="Lalanne C."/>
            <person name="Gautier V."/>
            <person name="Ament-Velasquez S.L."/>
            <person name="Kruys A."/>
            <person name="Hutchinson M.I."/>
            <person name="Powell A.J."/>
            <person name="Barry K."/>
            <person name="Miller A.N."/>
            <person name="Grigoriev I.V."/>
            <person name="Debuchy R."/>
            <person name="Gladieux P."/>
            <person name="Hiltunen Thoren M."/>
            <person name="Johannesson H."/>
        </authorList>
    </citation>
    <scope>NUCLEOTIDE SEQUENCE</scope>
    <source>
        <strain evidence="1">CBS 958.72</strain>
    </source>
</reference>
<keyword evidence="2" id="KW-1185">Reference proteome</keyword>
<comment type="caution">
    <text evidence="1">The sequence shown here is derived from an EMBL/GenBank/DDBJ whole genome shotgun (WGS) entry which is preliminary data.</text>
</comment>
<dbReference type="Proteomes" id="UP001287356">
    <property type="component" value="Unassembled WGS sequence"/>
</dbReference>
<evidence type="ECO:0000313" key="2">
    <source>
        <dbReference type="Proteomes" id="UP001287356"/>
    </source>
</evidence>
<reference evidence="1" key="2">
    <citation type="submission" date="2023-06" db="EMBL/GenBank/DDBJ databases">
        <authorList>
            <consortium name="Lawrence Berkeley National Laboratory"/>
            <person name="Haridas S."/>
            <person name="Hensen N."/>
            <person name="Bonometti L."/>
            <person name="Westerberg I."/>
            <person name="Brannstrom I.O."/>
            <person name="Guillou S."/>
            <person name="Cros-Aarteil S."/>
            <person name="Calhoun S."/>
            <person name="Kuo A."/>
            <person name="Mondo S."/>
            <person name="Pangilinan J."/>
            <person name="Riley R."/>
            <person name="Labutti K."/>
            <person name="Andreopoulos B."/>
            <person name="Lipzen A."/>
            <person name="Chen C."/>
            <person name="Yanf M."/>
            <person name="Daum C."/>
            <person name="Ng V."/>
            <person name="Clum A."/>
            <person name="Steindorff A."/>
            <person name="Ohm R."/>
            <person name="Martin F."/>
            <person name="Silar P."/>
            <person name="Natvig D."/>
            <person name="Lalanne C."/>
            <person name="Gautier V."/>
            <person name="Ament-Velasquez S.L."/>
            <person name="Kruys A."/>
            <person name="Hutchinson M.I."/>
            <person name="Powell A.J."/>
            <person name="Barry K."/>
            <person name="Miller A.N."/>
            <person name="Grigoriev I.V."/>
            <person name="Debuchy R."/>
            <person name="Gladieux P."/>
            <person name="Thoren M.H."/>
            <person name="Johannesson H."/>
        </authorList>
    </citation>
    <scope>NUCLEOTIDE SEQUENCE</scope>
    <source>
        <strain evidence="1">CBS 958.72</strain>
    </source>
</reference>
<proteinExistence type="predicted"/>
<protein>
    <submittedName>
        <fullName evidence="1">Uncharacterized protein</fullName>
    </submittedName>
</protein>
<dbReference type="PANTHER" id="PTHR24148">
    <property type="entry name" value="ANKYRIN REPEAT DOMAIN-CONTAINING PROTEIN 39 HOMOLOG-RELATED"/>
    <property type="match status" value="1"/>
</dbReference>
<sequence length="318" mass="35875">MASFCNYFRFASFMDDAARQHKFNLGSRSTDNGLSGFPIYGILGLMSDEFRTKIVVDYSPKEEDQFWHLYVHGCRIMIENGEYTILDLAASKERHSDLPTWCADFRYLSPTNYLGDGFDAGMARADSDNVEFCGLAMDRVKDVVQLPQDWVNRTLVNYSPSAAKQLLEREARCLQVSQQVYRTSPVEIPPQHIETLKTTTKWRKWFTIMAAGEEGQRPTVDADTDFAARRYSGGAIIAWEGSCFFSTGGGRIGIGSISMERGDSVHVFFNSHVPHVLQFDSTQQASAFVCPACVHDLMSGEAFWARDPINTYGRFIVR</sequence>
<accession>A0AAE0N0I2</accession>
<gene>
    <name evidence="1" type="ORF">B0T24DRAFT_597941</name>
</gene>
<name>A0AAE0N0I2_9PEZI</name>
<evidence type="ECO:0000313" key="1">
    <source>
        <dbReference type="EMBL" id="KAK3366207.1"/>
    </source>
</evidence>
<dbReference type="AlphaFoldDB" id="A0AAE0N0I2"/>
<dbReference type="EMBL" id="JAULSN010000008">
    <property type="protein sequence ID" value="KAK3366207.1"/>
    <property type="molecule type" value="Genomic_DNA"/>
</dbReference>
<dbReference type="PANTHER" id="PTHR24148:SF73">
    <property type="entry name" value="HET DOMAIN PROTEIN (AFU_ORTHOLOGUE AFUA_8G01020)"/>
    <property type="match status" value="1"/>
</dbReference>